<dbReference type="UniPathway" id="UPA00042">
    <property type="reaction ID" value="UER00497"/>
</dbReference>
<dbReference type="Gene3D" id="3.40.1190.10">
    <property type="entry name" value="Mur-like, catalytic domain"/>
    <property type="match status" value="1"/>
</dbReference>
<gene>
    <name evidence="12" type="primary">alr</name>
    <name evidence="12" type="ORF">TFUB20_02128</name>
</gene>
<reference evidence="12 13" key="1">
    <citation type="submission" date="2016-09" db="EMBL/GenBank/DDBJ databases">
        <authorList>
            <person name="Capua I."/>
            <person name="De Benedictis P."/>
            <person name="Joannis T."/>
            <person name="Lombin L.H."/>
            <person name="Cattoli G."/>
        </authorList>
    </citation>
    <scope>NUCLEOTIDE SEQUENCE [LARGE SCALE GENOMIC DNA]</scope>
    <source>
        <strain evidence="12 13">UB20</strain>
    </source>
</reference>
<keyword evidence="5" id="KW-0067">ATP-binding</keyword>
<evidence type="ECO:0000256" key="4">
    <source>
        <dbReference type="ARBA" id="ARBA00022741"/>
    </source>
</evidence>
<dbReference type="InterPro" id="IPR036615">
    <property type="entry name" value="Mur_ligase_C_dom_sf"/>
</dbReference>
<dbReference type="NCBIfam" id="TIGR00492">
    <property type="entry name" value="alr"/>
    <property type="match status" value="1"/>
</dbReference>
<dbReference type="SUPFAM" id="SSF51419">
    <property type="entry name" value="PLP-binding barrel"/>
    <property type="match status" value="1"/>
</dbReference>
<evidence type="ECO:0000313" key="13">
    <source>
        <dbReference type="Proteomes" id="UP000182057"/>
    </source>
</evidence>
<dbReference type="GO" id="GO:0030632">
    <property type="term" value="P:D-alanine biosynthetic process"/>
    <property type="evidence" value="ECO:0007669"/>
    <property type="project" value="UniProtKB-UniRule"/>
</dbReference>
<comment type="function">
    <text evidence="8">Catalyzes the interconversion of L-alanine and D-alanine. May also act on other amino acids.</text>
</comment>
<dbReference type="GO" id="GO:0008784">
    <property type="term" value="F:alanine racemase activity"/>
    <property type="evidence" value="ECO:0007669"/>
    <property type="project" value="UniProtKB-UniRule"/>
</dbReference>
<dbReference type="InterPro" id="IPR013221">
    <property type="entry name" value="Mur_ligase_cen"/>
</dbReference>
<dbReference type="Gene3D" id="2.40.37.10">
    <property type="entry name" value="Lyase, Ornithine Decarboxylase, Chain A, domain 1"/>
    <property type="match status" value="1"/>
</dbReference>
<evidence type="ECO:0000256" key="5">
    <source>
        <dbReference type="ARBA" id="ARBA00022840"/>
    </source>
</evidence>
<dbReference type="CDD" id="cd00430">
    <property type="entry name" value="PLPDE_III_AR"/>
    <property type="match status" value="1"/>
</dbReference>
<dbReference type="EC" id="5.1.1.1" evidence="8"/>
<dbReference type="Pfam" id="PF01168">
    <property type="entry name" value="Ala_racemase_N"/>
    <property type="match status" value="1"/>
</dbReference>
<feature type="binding site" evidence="8 10">
    <location>
        <position position="768"/>
    </location>
    <ligand>
        <name>substrate</name>
    </ligand>
</feature>
<dbReference type="InterPro" id="IPR051046">
    <property type="entry name" value="MurCDEF_CellWall_CoF430Synth"/>
</dbReference>
<dbReference type="Pfam" id="PF08245">
    <property type="entry name" value="Mur_ligase_M"/>
    <property type="match status" value="1"/>
</dbReference>
<dbReference type="PANTHER" id="PTHR43024">
    <property type="entry name" value="UDP-N-ACETYLMURAMOYL-TRIPEPTIDE--D-ALANYL-D-ALANINE LIGASE"/>
    <property type="match status" value="1"/>
</dbReference>
<dbReference type="FunFam" id="3.20.20.10:FF:000002">
    <property type="entry name" value="Alanine racemase"/>
    <property type="match status" value="1"/>
</dbReference>
<dbReference type="PRINTS" id="PR00992">
    <property type="entry name" value="ALARACEMASE"/>
</dbReference>
<dbReference type="SMART" id="SM01005">
    <property type="entry name" value="Ala_racemase_C"/>
    <property type="match status" value="1"/>
</dbReference>
<evidence type="ECO:0000256" key="2">
    <source>
        <dbReference type="ARBA" id="ARBA00001933"/>
    </source>
</evidence>
<dbReference type="InterPro" id="IPR001608">
    <property type="entry name" value="Ala_racemase_N"/>
</dbReference>
<keyword evidence="6 8" id="KW-0663">Pyridoxal phosphate</keyword>
<comment type="catalytic activity">
    <reaction evidence="1 8">
        <text>L-alanine = D-alanine</text>
        <dbReference type="Rhea" id="RHEA:20249"/>
        <dbReference type="ChEBI" id="CHEBI:57416"/>
        <dbReference type="ChEBI" id="CHEBI:57972"/>
        <dbReference type="EC" id="5.1.1.1"/>
    </reaction>
</comment>
<dbReference type="SUPFAM" id="SSF53623">
    <property type="entry name" value="MurD-like peptide ligases, catalytic domain"/>
    <property type="match status" value="1"/>
</dbReference>
<evidence type="ECO:0000256" key="10">
    <source>
        <dbReference type="PIRSR" id="PIRSR600821-52"/>
    </source>
</evidence>
<dbReference type="InterPro" id="IPR035911">
    <property type="entry name" value="MurE/MurF_N"/>
</dbReference>
<evidence type="ECO:0000256" key="6">
    <source>
        <dbReference type="ARBA" id="ARBA00022898"/>
    </source>
</evidence>
<dbReference type="InterPro" id="IPR000821">
    <property type="entry name" value="Ala_racemase"/>
</dbReference>
<dbReference type="OrthoDB" id="9801978at2"/>
<evidence type="ECO:0000256" key="1">
    <source>
        <dbReference type="ARBA" id="ARBA00000316"/>
    </source>
</evidence>
<dbReference type="HAMAP" id="MF_01201">
    <property type="entry name" value="Ala_racemase"/>
    <property type="match status" value="1"/>
</dbReference>
<evidence type="ECO:0000259" key="11">
    <source>
        <dbReference type="SMART" id="SM01005"/>
    </source>
</evidence>
<dbReference type="EMBL" id="FMMM01000070">
    <property type="protein sequence ID" value="SCQ23624.1"/>
    <property type="molecule type" value="Genomic_DNA"/>
</dbReference>
<comment type="similarity">
    <text evidence="8">Belongs to the alanine racemase family.</text>
</comment>
<dbReference type="GO" id="GO:0005524">
    <property type="term" value="F:ATP binding"/>
    <property type="evidence" value="ECO:0007669"/>
    <property type="project" value="UniProtKB-KW"/>
</dbReference>
<dbReference type="AlphaFoldDB" id="A0A1D3UTR4"/>
<keyword evidence="3" id="KW-0436">Ligase</keyword>
<dbReference type="RefSeq" id="WP_074450144.1">
    <property type="nucleotide sequence ID" value="NZ_FMMM01000070.1"/>
</dbReference>
<evidence type="ECO:0000256" key="7">
    <source>
        <dbReference type="ARBA" id="ARBA00023235"/>
    </source>
</evidence>
<name>A0A1D3UTR4_TANFO</name>
<keyword evidence="7 8" id="KW-0413">Isomerase</keyword>
<evidence type="ECO:0000256" key="9">
    <source>
        <dbReference type="PIRSR" id="PIRSR600821-50"/>
    </source>
</evidence>
<dbReference type="GO" id="GO:0030170">
    <property type="term" value="F:pyridoxal phosphate binding"/>
    <property type="evidence" value="ECO:0007669"/>
    <property type="project" value="UniProtKB-UniRule"/>
</dbReference>
<dbReference type="Gene3D" id="3.40.1390.10">
    <property type="entry name" value="MurE/MurF, N-terminal domain"/>
    <property type="match status" value="1"/>
</dbReference>
<dbReference type="PANTHER" id="PTHR43024:SF1">
    <property type="entry name" value="UDP-N-ACETYLMURAMOYL-TRIPEPTIDE--D-ALANYL-D-ALANINE LIGASE"/>
    <property type="match status" value="1"/>
</dbReference>
<proteinExistence type="inferred from homology"/>
<dbReference type="InterPro" id="IPR009006">
    <property type="entry name" value="Ala_racemase/Decarboxylase_C"/>
</dbReference>
<dbReference type="Pfam" id="PF00842">
    <property type="entry name" value="Ala_racemase_C"/>
    <property type="match status" value="1"/>
</dbReference>
<organism evidence="12 13">
    <name type="scientific">Tannerella forsythia</name>
    <name type="common">Bacteroides forsythus</name>
    <dbReference type="NCBI Taxonomy" id="28112"/>
    <lineage>
        <taxon>Bacteria</taxon>
        <taxon>Pseudomonadati</taxon>
        <taxon>Bacteroidota</taxon>
        <taxon>Bacteroidia</taxon>
        <taxon>Bacteroidales</taxon>
        <taxon>Tannerellaceae</taxon>
        <taxon>Tannerella</taxon>
    </lineage>
</organism>
<accession>A0A1D3UTR4</accession>
<feature type="active site" description="Proton acceptor; specific for D-alanine" evidence="8">
    <location>
        <position position="493"/>
    </location>
</feature>
<comment type="pathway">
    <text evidence="8">Amino-acid biosynthesis; D-alanine biosynthesis; D-alanine from L-alanine: step 1/1.</text>
</comment>
<dbReference type="InterPro" id="IPR029066">
    <property type="entry name" value="PLP-binding_barrel"/>
</dbReference>
<feature type="active site" description="Proton acceptor; specific for L-alanine" evidence="8">
    <location>
        <position position="719"/>
    </location>
</feature>
<dbReference type="SUPFAM" id="SSF53244">
    <property type="entry name" value="MurD-like peptide ligases, peptide-binding domain"/>
    <property type="match status" value="1"/>
</dbReference>
<dbReference type="NCBIfam" id="NF008897">
    <property type="entry name" value="PRK11930.1"/>
    <property type="match status" value="1"/>
</dbReference>
<dbReference type="Proteomes" id="UP000182057">
    <property type="component" value="Unassembled WGS sequence"/>
</dbReference>
<dbReference type="SUPFAM" id="SSF50621">
    <property type="entry name" value="Alanine racemase C-terminal domain-like"/>
    <property type="match status" value="1"/>
</dbReference>
<comment type="cofactor">
    <cofactor evidence="2 8 9">
        <name>pyridoxal 5'-phosphate</name>
        <dbReference type="ChEBI" id="CHEBI:597326"/>
    </cofactor>
</comment>
<sequence>MKYKIQEIAKIIGATNRTLNDSMIDRLLIDSRMLSFPESTLFFALKTQTNDGHRYIPELYRLGVRSFVVHHEPPETRMMPDANFLIVPNVLTAMQMLAAHHRKQFEIPVIGVTGSNGKTIVKELLYQLLHTDFNIVRSPRSYNSQIGVPLSVWQMDDKHTLGIFEAGISQPDEMEKLQRIIRPTIGMITNIGEAHQENFASSTQKCMEKLSLFSDCDIVIYNADDEFIAHTLDKACLSHKAVGWSRKDSDAPLYIERIHKKQSSTEIHCVMLNLEQTYEIPFTDDASIEDVIHCIALMLYLKPTSLRNRKVFAGLEPVAMRLEVKEGINGCQLINDTYNSDINSLDIALDFQQSRRAEKDLKTTVILSDILQSGMLPKSLYRKVAELFRRKKVDRIIGIGRDMKEYGSAFEMRESEFYLTTDEFIHSPSMKTFRDELILLKGSRAFHFERITELLEKKVHETVLEVNLDAVVHNFNHFRSKLHRDTKMVCMVKAFGYGAGSYEVAKTLQEHRCDYLAVAVADEGEALRKEGISIPIIVMDPEFSSFNVLFERQLEPEVYSFRLLDALMKEAGRRGITSYPIHIKIDTGMHRLGFRPSDVREICQRLEQQSSLVVRSVFSHLVGSDSPEHDEFTRGQIRLFTQSAEALEAGLGYPVLKHILNSAGIERFTGHQMDMVRLGISLYGISASVSEAKKLQPVSSLKTTILQIRDVPAGDSIGYSRKTYAQRDLRVAILPIGYADGLNRHLSNGVGEVVINGTRCPIVGNICMDICMVDVTDADAQEGDTAIIFGPQLPVTEIADKLDTIPYEILTSISPRVKRIYYRE</sequence>
<dbReference type="InterPro" id="IPR011079">
    <property type="entry name" value="Ala_racemase_C"/>
</dbReference>
<feature type="domain" description="Alanine racemase C-terminal" evidence="11">
    <location>
        <begin position="698"/>
        <end position="822"/>
    </location>
</feature>
<evidence type="ECO:0000256" key="3">
    <source>
        <dbReference type="ARBA" id="ARBA00022598"/>
    </source>
</evidence>
<dbReference type="Gene3D" id="3.20.20.10">
    <property type="entry name" value="Alanine racemase"/>
    <property type="match status" value="1"/>
</dbReference>
<dbReference type="Gene3D" id="3.90.190.20">
    <property type="entry name" value="Mur ligase, C-terminal domain"/>
    <property type="match status" value="1"/>
</dbReference>
<evidence type="ECO:0000256" key="8">
    <source>
        <dbReference type="HAMAP-Rule" id="MF_01201"/>
    </source>
</evidence>
<dbReference type="GO" id="GO:0016881">
    <property type="term" value="F:acid-amino acid ligase activity"/>
    <property type="evidence" value="ECO:0007669"/>
    <property type="project" value="InterPro"/>
</dbReference>
<dbReference type="SUPFAM" id="SSF63418">
    <property type="entry name" value="MurE/MurF N-terminal domain"/>
    <property type="match status" value="1"/>
</dbReference>
<keyword evidence="4" id="KW-0547">Nucleotide-binding</keyword>
<dbReference type="InterPro" id="IPR036565">
    <property type="entry name" value="Mur-like_cat_sf"/>
</dbReference>
<evidence type="ECO:0000313" key="12">
    <source>
        <dbReference type="EMBL" id="SCQ23624.1"/>
    </source>
</evidence>
<feature type="binding site" evidence="8 10">
    <location>
        <position position="591"/>
    </location>
    <ligand>
        <name>substrate</name>
    </ligand>
</feature>
<protein>
    <recommendedName>
        <fullName evidence="8">Alanine racemase</fullName>
        <ecNumber evidence="8">5.1.1.1</ecNumber>
    </recommendedName>
</protein>
<feature type="modified residue" description="N6-(pyridoxal phosphate)lysine" evidence="8 9">
    <location>
        <position position="493"/>
    </location>
</feature>